<dbReference type="AlphaFoldDB" id="A0A2H3NYQ1"/>
<feature type="transmembrane region" description="Helical" evidence="1">
    <location>
        <begin position="460"/>
        <end position="479"/>
    </location>
</feature>
<feature type="transmembrane region" description="Helical" evidence="1">
    <location>
        <begin position="910"/>
        <end position="930"/>
    </location>
</feature>
<feature type="transmembrane region" description="Helical" evidence="1">
    <location>
        <begin position="531"/>
        <end position="554"/>
    </location>
</feature>
<dbReference type="InterPro" id="IPR001036">
    <property type="entry name" value="Acrflvin-R"/>
</dbReference>
<dbReference type="InterPro" id="IPR027463">
    <property type="entry name" value="AcrB_DN_DC_subdom"/>
</dbReference>
<dbReference type="Gene3D" id="1.20.1640.10">
    <property type="entry name" value="Multidrug efflux transporter AcrB transmembrane domain"/>
    <property type="match status" value="2"/>
</dbReference>
<proteinExistence type="predicted"/>
<dbReference type="RefSeq" id="WP_098061650.1">
    <property type="nucleotide sequence ID" value="NZ_PDEP01000004.1"/>
</dbReference>
<comment type="caution">
    <text evidence="2">The sequence shown here is derived from an EMBL/GenBank/DDBJ whole genome shotgun (WGS) entry which is preliminary data.</text>
</comment>
<feature type="transmembrane region" description="Helical" evidence="1">
    <location>
        <begin position="1013"/>
        <end position="1038"/>
    </location>
</feature>
<keyword evidence="3" id="KW-1185">Reference proteome</keyword>
<keyword evidence="1" id="KW-0472">Membrane</keyword>
<reference evidence="2 3" key="1">
    <citation type="submission" date="2017-10" db="EMBL/GenBank/DDBJ databases">
        <title>Draft genome of Longimonas halophila.</title>
        <authorList>
            <person name="Goh K.M."/>
            <person name="Shamsir M.S."/>
            <person name="Lim S.W."/>
        </authorList>
    </citation>
    <scope>NUCLEOTIDE SEQUENCE [LARGE SCALE GENOMIC DNA]</scope>
    <source>
        <strain evidence="2 3">KCTC 42399</strain>
    </source>
</reference>
<dbReference type="SUPFAM" id="SSF82714">
    <property type="entry name" value="Multidrug efflux transporter AcrB TolC docking domain, DN and DC subdomains"/>
    <property type="match status" value="2"/>
</dbReference>
<dbReference type="Gene3D" id="3.30.70.1320">
    <property type="entry name" value="Multidrug efflux transporter AcrB pore domain like"/>
    <property type="match status" value="1"/>
</dbReference>
<dbReference type="PANTHER" id="PTHR32063:SF33">
    <property type="entry name" value="RND SUPERFAMILY EFFLUX PUMP PERMEASE COMPONENT"/>
    <property type="match status" value="1"/>
</dbReference>
<feature type="transmembrane region" description="Helical" evidence="1">
    <location>
        <begin position="880"/>
        <end position="903"/>
    </location>
</feature>
<evidence type="ECO:0000313" key="2">
    <source>
        <dbReference type="EMBL" id="PEN07927.1"/>
    </source>
</evidence>
<feature type="transmembrane region" description="Helical" evidence="1">
    <location>
        <begin position="432"/>
        <end position="454"/>
    </location>
</feature>
<evidence type="ECO:0000256" key="1">
    <source>
        <dbReference type="SAM" id="Phobius"/>
    </source>
</evidence>
<gene>
    <name evidence="2" type="ORF">CRI93_05640</name>
</gene>
<feature type="transmembrane region" description="Helical" evidence="1">
    <location>
        <begin position="357"/>
        <end position="377"/>
    </location>
</feature>
<keyword evidence="1" id="KW-1133">Transmembrane helix</keyword>
<dbReference type="GO" id="GO:0005886">
    <property type="term" value="C:plasma membrane"/>
    <property type="evidence" value="ECO:0007669"/>
    <property type="project" value="TreeGrafter"/>
</dbReference>
<dbReference type="EMBL" id="PDEP01000004">
    <property type="protein sequence ID" value="PEN07927.1"/>
    <property type="molecule type" value="Genomic_DNA"/>
</dbReference>
<dbReference type="Gene3D" id="3.30.2090.10">
    <property type="entry name" value="Multidrug efflux transporter AcrB TolC docking domain, DN and DC subdomains"/>
    <property type="match status" value="2"/>
</dbReference>
<name>A0A2H3NYQ1_9BACT</name>
<dbReference type="Gene3D" id="3.30.70.1440">
    <property type="entry name" value="Multidrug efflux transporter AcrB pore domain"/>
    <property type="match status" value="1"/>
</dbReference>
<sequence length="1069" mass="116486">MTRMIDWMARNGVASNLLFILIFLIGGISAFSVVQEVFPEFSLDAVQVRVEYPGSTPEEIEESIVQRIEDRIQGVEGIDRVLATASENFGVVTAELQRSADAAQVRDEIKQEVDRITAFPEEAEQPTVTELSNRRQVLQVAIYGRASEAALKEAAKQLDRQLTQYPEISLIERAGIRDYEISIELDRQTLRTYGLTLPQVAALVREGSLDLPGGEIETDSEQILIRTQGQNYTKQDFEDIVLISRDNGTQLRLGDVATVVDGFEDADLITRFNGERAAFLQVFRTGNEQVLRNVEVVKNHLDTEFRPSLPDGIQVGIWQNEAENLQSRLNLLIENGILGLLLVIATLMLFLNPRLAFWTSVGISLAFVGTFGVMYLTGTSINLISLFGFILSIGIVVDDAIVVGENVFAEQEKGADPTDAAVIGTSRVSGPVIFAVLTTVAAFMPLLFIEGILGKFLGDIPFIVIVVLLLSLVEVLFILPYHLSNVKKTPAEDESALIRRLKRVQQRFADGLNRFINGPLKRALQYSTKHYGVALCAGFATLILVGGFIAGGYVRFSFLPSIEGKLVTAQLELPVGTTAAQTQRITDRLEAVGRETAADLQADLPDAHPQIVRNVFTSIGQQPQANAGPADGGSNLIDPRLAEVSFELIDPEERDVSASAFEQAWRERFTQPAGIRSLTFSADVVNLGDPVAVELAAGDAATLDDAVAALQDSLRQFGGVFDVESNQQAGKREVQLNLRPQARTLGLTLSDLAQQVRAGFFGAEAYRLQRGEDEVQVFVRLPENERQAITDLEAYRIRTPDGAFVPLGDVATAEIGFGPSQINRRGGRRVITVTADVNEEIVTGQEVNGVLEARVLPAMQGAFDGLDFSFEGEQREQQQAIGSLLVGFAIALFAIYALLAIPFRSYIQPLVIMSVIPFGWAGAIIGHLLLDIPIGLLSIFGFVGLSGVVVNNSLVYIDFANEEFASGKSWPEALIAAGQSRFRPILLTSITTFLGVFPIIIETSVQAQFLVPLAVSLGLGILLTLPVVMLLIPAFAMLQYRLTAYLYTNILDRPLPDTFGGHTPAADAA</sequence>
<protein>
    <submittedName>
        <fullName evidence="2">Multidrug transporter AcrB</fullName>
    </submittedName>
</protein>
<feature type="transmembrane region" description="Helical" evidence="1">
    <location>
        <begin position="329"/>
        <end position="350"/>
    </location>
</feature>
<organism evidence="2 3">
    <name type="scientific">Longimonas halophila</name>
    <dbReference type="NCBI Taxonomy" id="1469170"/>
    <lineage>
        <taxon>Bacteria</taxon>
        <taxon>Pseudomonadati</taxon>
        <taxon>Rhodothermota</taxon>
        <taxon>Rhodothermia</taxon>
        <taxon>Rhodothermales</taxon>
        <taxon>Salisaetaceae</taxon>
        <taxon>Longimonas</taxon>
    </lineage>
</organism>
<feature type="transmembrane region" description="Helical" evidence="1">
    <location>
        <begin position="936"/>
        <end position="961"/>
    </location>
</feature>
<keyword evidence="1" id="KW-0812">Transmembrane</keyword>
<dbReference type="SUPFAM" id="SSF82866">
    <property type="entry name" value="Multidrug efflux transporter AcrB transmembrane domain"/>
    <property type="match status" value="2"/>
</dbReference>
<dbReference type="OrthoDB" id="9798415at2"/>
<evidence type="ECO:0000313" key="3">
    <source>
        <dbReference type="Proteomes" id="UP000221024"/>
    </source>
</evidence>
<dbReference type="PANTHER" id="PTHR32063">
    <property type="match status" value="1"/>
</dbReference>
<dbReference type="Proteomes" id="UP000221024">
    <property type="component" value="Unassembled WGS sequence"/>
</dbReference>
<dbReference type="SUPFAM" id="SSF82693">
    <property type="entry name" value="Multidrug efflux transporter AcrB pore domain, PN1, PN2, PC1 and PC2 subdomains"/>
    <property type="match status" value="2"/>
</dbReference>
<feature type="transmembrane region" description="Helical" evidence="1">
    <location>
        <begin position="383"/>
        <end position="403"/>
    </location>
</feature>
<dbReference type="PRINTS" id="PR00702">
    <property type="entry name" value="ACRIFLAVINRP"/>
</dbReference>
<dbReference type="Gene3D" id="3.30.70.1430">
    <property type="entry name" value="Multidrug efflux transporter AcrB pore domain"/>
    <property type="match status" value="2"/>
</dbReference>
<dbReference type="GO" id="GO:0042910">
    <property type="term" value="F:xenobiotic transmembrane transporter activity"/>
    <property type="evidence" value="ECO:0007669"/>
    <property type="project" value="TreeGrafter"/>
</dbReference>
<feature type="transmembrane region" description="Helical" evidence="1">
    <location>
        <begin position="982"/>
        <end position="1001"/>
    </location>
</feature>
<accession>A0A2H3NYQ1</accession>
<dbReference type="Pfam" id="PF00873">
    <property type="entry name" value="ACR_tran"/>
    <property type="match status" value="1"/>
</dbReference>